<feature type="chain" id="PRO_5026681553" description="MEGF10_11" evidence="2">
    <location>
        <begin position="21"/>
        <end position="213"/>
    </location>
</feature>
<organism evidence="3 4">
    <name type="scientific">Mytilus coruscus</name>
    <name type="common">Sea mussel</name>
    <dbReference type="NCBI Taxonomy" id="42192"/>
    <lineage>
        <taxon>Eukaryota</taxon>
        <taxon>Metazoa</taxon>
        <taxon>Spiralia</taxon>
        <taxon>Lophotrochozoa</taxon>
        <taxon>Mollusca</taxon>
        <taxon>Bivalvia</taxon>
        <taxon>Autobranchia</taxon>
        <taxon>Pteriomorphia</taxon>
        <taxon>Mytilida</taxon>
        <taxon>Mytiloidea</taxon>
        <taxon>Mytilidae</taxon>
        <taxon>Mytilinae</taxon>
        <taxon>Mytilus</taxon>
    </lineage>
</organism>
<protein>
    <recommendedName>
        <fullName evidence="5">MEGF10_11</fullName>
    </recommendedName>
</protein>
<evidence type="ECO:0000313" key="4">
    <source>
        <dbReference type="Proteomes" id="UP000507470"/>
    </source>
</evidence>
<feature type="signal peptide" evidence="2">
    <location>
        <begin position="1"/>
        <end position="20"/>
    </location>
</feature>
<dbReference type="Proteomes" id="UP000507470">
    <property type="component" value="Unassembled WGS sequence"/>
</dbReference>
<dbReference type="OrthoDB" id="6133516at2759"/>
<keyword evidence="1" id="KW-0472">Membrane</keyword>
<evidence type="ECO:0000256" key="2">
    <source>
        <dbReference type="SAM" id="SignalP"/>
    </source>
</evidence>
<keyword evidence="2" id="KW-0732">Signal</keyword>
<keyword evidence="4" id="KW-1185">Reference proteome</keyword>
<dbReference type="EMBL" id="CACVKT020007229">
    <property type="protein sequence ID" value="CAC5406477.1"/>
    <property type="molecule type" value="Genomic_DNA"/>
</dbReference>
<accession>A0A6J8DFP9</accession>
<evidence type="ECO:0008006" key="5">
    <source>
        <dbReference type="Google" id="ProtNLM"/>
    </source>
</evidence>
<reference evidence="3 4" key="1">
    <citation type="submission" date="2020-06" db="EMBL/GenBank/DDBJ databases">
        <authorList>
            <person name="Li R."/>
            <person name="Bekaert M."/>
        </authorList>
    </citation>
    <scope>NUCLEOTIDE SEQUENCE [LARGE SCALE GENOMIC DNA]</scope>
    <source>
        <strain evidence="4">wild</strain>
    </source>
</reference>
<keyword evidence="1" id="KW-0812">Transmembrane</keyword>
<proteinExistence type="predicted"/>
<evidence type="ECO:0000313" key="3">
    <source>
        <dbReference type="EMBL" id="CAC5406477.1"/>
    </source>
</evidence>
<name>A0A6J8DFP9_MYTCO</name>
<keyword evidence="1" id="KW-1133">Transmembrane helix</keyword>
<gene>
    <name evidence="3" type="ORF">MCOR_40049</name>
</gene>
<dbReference type="AlphaFoldDB" id="A0A6J8DFP9"/>
<sequence length="213" mass="23845">MSLLYTSVLCLCSCISITYCKRECFRITKSGWIEQFCCGNYEFKDGICVECETGFSTFHGESCKQCQKGFYGPKCLKQCFCRTTERCDHVEGCLRVLPSTEAVTPDGHVEGTSFSTVEHTTEINSKRGSSLSALGPTDEIKGKTGIEDGKIPIPSIIGISTVLILLVCVSLIWVCWKYKVPCKKRKQMTDRSSTETSFMHAEENKEYFINQNG</sequence>
<evidence type="ECO:0000256" key="1">
    <source>
        <dbReference type="SAM" id="Phobius"/>
    </source>
</evidence>
<feature type="transmembrane region" description="Helical" evidence="1">
    <location>
        <begin position="156"/>
        <end position="176"/>
    </location>
</feature>